<evidence type="ECO:0000256" key="1">
    <source>
        <dbReference type="ARBA" id="ARBA00022553"/>
    </source>
</evidence>
<evidence type="ECO:0000256" key="4">
    <source>
        <dbReference type="ARBA" id="ARBA00023125"/>
    </source>
</evidence>
<evidence type="ECO:0000313" key="9">
    <source>
        <dbReference type="Proteomes" id="UP000182840"/>
    </source>
</evidence>
<dbReference type="KEGG" id="meso:BSQ44_07800"/>
<dbReference type="PANTHER" id="PTHR44591">
    <property type="entry name" value="STRESS RESPONSE REGULATOR PROTEIN 1"/>
    <property type="match status" value="1"/>
</dbReference>
<dbReference type="EMBL" id="CP018171">
    <property type="protein sequence ID" value="APH71291.1"/>
    <property type="molecule type" value="Genomic_DNA"/>
</dbReference>
<keyword evidence="3" id="KW-0805">Transcription regulation</keyword>
<keyword evidence="2" id="KW-0902">Two-component regulatory system</keyword>
<evidence type="ECO:0000259" key="7">
    <source>
        <dbReference type="PROSITE" id="PS50110"/>
    </source>
</evidence>
<dbReference type="CDD" id="cd17574">
    <property type="entry name" value="REC_OmpR"/>
    <property type="match status" value="1"/>
</dbReference>
<dbReference type="Pfam" id="PF00072">
    <property type="entry name" value="Response_reg"/>
    <property type="match status" value="1"/>
</dbReference>
<dbReference type="SMART" id="SM00448">
    <property type="entry name" value="REC"/>
    <property type="match status" value="1"/>
</dbReference>
<evidence type="ECO:0000256" key="5">
    <source>
        <dbReference type="ARBA" id="ARBA00023163"/>
    </source>
</evidence>
<name>A0A1L3SPK5_9HYPH</name>
<dbReference type="FunFam" id="3.40.50.2300:FF:000001">
    <property type="entry name" value="DNA-binding response regulator PhoB"/>
    <property type="match status" value="1"/>
</dbReference>
<gene>
    <name evidence="8" type="ORF">BSQ44_07800</name>
</gene>
<feature type="modified residue" description="4-aspartylphosphate" evidence="6">
    <location>
        <position position="54"/>
    </location>
</feature>
<evidence type="ECO:0000313" key="8">
    <source>
        <dbReference type="EMBL" id="APH71291.1"/>
    </source>
</evidence>
<keyword evidence="1 6" id="KW-0597">Phosphoprotein</keyword>
<dbReference type="InterPro" id="IPR050595">
    <property type="entry name" value="Bact_response_regulator"/>
</dbReference>
<protein>
    <submittedName>
        <fullName evidence="8">Two-component system response regulator</fullName>
    </submittedName>
</protein>
<proteinExistence type="predicted"/>
<dbReference type="Gene3D" id="3.40.50.2300">
    <property type="match status" value="1"/>
</dbReference>
<keyword evidence="4" id="KW-0238">DNA-binding</keyword>
<dbReference type="InterPro" id="IPR001789">
    <property type="entry name" value="Sig_transdc_resp-reg_receiver"/>
</dbReference>
<dbReference type="GO" id="GO:0000160">
    <property type="term" value="P:phosphorelay signal transduction system"/>
    <property type="evidence" value="ECO:0007669"/>
    <property type="project" value="UniProtKB-KW"/>
</dbReference>
<keyword evidence="5" id="KW-0804">Transcription</keyword>
<sequence length="124" mass="13412">MTQATILVVEDEPNIVESLRFILSRAGFAVEVASDGADALRLMRAQTFAAVILDIMLPGLNGFDVLKTVRSDEELASLPVIVLTAKGQVKDRQNAEEIGASAFITKPFSNAEVVDRVRELAVAR</sequence>
<dbReference type="AlphaFoldDB" id="A0A1L3SPK5"/>
<dbReference type="GO" id="GO:0003677">
    <property type="term" value="F:DNA binding"/>
    <property type="evidence" value="ECO:0007669"/>
    <property type="project" value="UniProtKB-KW"/>
</dbReference>
<evidence type="ECO:0000256" key="2">
    <source>
        <dbReference type="ARBA" id="ARBA00023012"/>
    </source>
</evidence>
<dbReference type="PROSITE" id="PS50110">
    <property type="entry name" value="RESPONSE_REGULATORY"/>
    <property type="match status" value="1"/>
</dbReference>
<dbReference type="Proteomes" id="UP000182840">
    <property type="component" value="Chromosome"/>
</dbReference>
<dbReference type="SUPFAM" id="SSF52172">
    <property type="entry name" value="CheY-like"/>
    <property type="match status" value="1"/>
</dbReference>
<dbReference type="OrthoDB" id="9801602at2"/>
<accession>A0A1L3SPK5</accession>
<reference evidence="9" key="1">
    <citation type="submission" date="2016-11" db="EMBL/GenBank/DDBJ databases">
        <title>Mesorhizobium oceanicum sp. nov., isolated from deep seawater in South China Sea.</title>
        <authorList>
            <person name="Fu G.-Y."/>
        </authorList>
    </citation>
    <scope>NUCLEOTIDE SEQUENCE [LARGE SCALE GENOMIC DNA]</scope>
    <source>
        <strain evidence="9">B7</strain>
    </source>
</reference>
<organism evidence="8 9">
    <name type="scientific">Aquibium oceanicum</name>
    <dbReference type="NCBI Taxonomy" id="1670800"/>
    <lineage>
        <taxon>Bacteria</taxon>
        <taxon>Pseudomonadati</taxon>
        <taxon>Pseudomonadota</taxon>
        <taxon>Alphaproteobacteria</taxon>
        <taxon>Hyphomicrobiales</taxon>
        <taxon>Phyllobacteriaceae</taxon>
        <taxon>Aquibium</taxon>
    </lineage>
</organism>
<dbReference type="STRING" id="1670800.BSQ44_07800"/>
<feature type="domain" description="Response regulatory" evidence="7">
    <location>
        <begin position="5"/>
        <end position="121"/>
    </location>
</feature>
<keyword evidence="9" id="KW-1185">Reference proteome</keyword>
<evidence type="ECO:0000256" key="6">
    <source>
        <dbReference type="PROSITE-ProRule" id="PRU00169"/>
    </source>
</evidence>
<dbReference type="PANTHER" id="PTHR44591:SF3">
    <property type="entry name" value="RESPONSE REGULATORY DOMAIN-CONTAINING PROTEIN"/>
    <property type="match status" value="1"/>
</dbReference>
<dbReference type="RefSeq" id="WP_072602785.1">
    <property type="nucleotide sequence ID" value="NZ_CP018171.1"/>
</dbReference>
<evidence type="ECO:0000256" key="3">
    <source>
        <dbReference type="ARBA" id="ARBA00023015"/>
    </source>
</evidence>
<dbReference type="InterPro" id="IPR011006">
    <property type="entry name" value="CheY-like_superfamily"/>
</dbReference>